<accession>A0A6H0DZZ5</accession>
<reference evidence="2" key="1">
    <citation type="submission" date="2020-04" db="EMBL/GenBank/DDBJ databases">
        <title>Nitratireductor sp. nov. isolated from mangrove soil.</title>
        <authorList>
            <person name="Ye Y."/>
        </authorList>
    </citation>
    <scope>NUCLEOTIDE SEQUENCE</scope>
    <source>
        <strain evidence="2">SY7</strain>
    </source>
</reference>
<evidence type="ECO:0000256" key="1">
    <source>
        <dbReference type="SAM" id="Phobius"/>
    </source>
</evidence>
<organism evidence="2 3">
    <name type="scientific">Nitratireductor mangrovi</name>
    <dbReference type="NCBI Taxonomy" id="2599600"/>
    <lineage>
        <taxon>Bacteria</taxon>
        <taxon>Pseudomonadati</taxon>
        <taxon>Pseudomonadota</taxon>
        <taxon>Alphaproteobacteria</taxon>
        <taxon>Hyphomicrobiales</taxon>
        <taxon>Phyllobacteriaceae</taxon>
        <taxon>Nitratireductor</taxon>
    </lineage>
</organism>
<proteinExistence type="predicted"/>
<dbReference type="KEGG" id="niy:FQ775_24205"/>
<feature type="transmembrane region" description="Helical" evidence="1">
    <location>
        <begin position="216"/>
        <end position="236"/>
    </location>
</feature>
<keyword evidence="3" id="KW-1185">Reference proteome</keyword>
<keyword evidence="1" id="KW-0472">Membrane</keyword>
<sequence length="240" mass="25267">MLPSGTEAQANLTNGATLLAFASVPVAMWIAHPDSAVPMGVGALAWVFALVLKVVVNRTPQAERLSRRGPGGAALAGLVSGVSELGVLWLAVAAGMAEATLQSGLWCGIGAAAVEVAYLVITGVRRRHDPELRRQHRVWLRGAAASRVVAHMFAIERALATLIHVASRVLVMASISLGVVWPVLLALLAFTAVDGTATYGAVHRWNWCRPTTARRFYLLLALCAVAVCIAAGWLAVRPVG</sequence>
<feature type="transmembrane region" description="Helical" evidence="1">
    <location>
        <begin position="103"/>
        <end position="124"/>
    </location>
</feature>
<feature type="transmembrane region" description="Helical" evidence="1">
    <location>
        <begin position="144"/>
        <end position="163"/>
    </location>
</feature>
<keyword evidence="1" id="KW-1133">Transmembrane helix</keyword>
<dbReference type="EMBL" id="CP042301">
    <property type="protein sequence ID" value="QIS94694.1"/>
    <property type="molecule type" value="Genomic_DNA"/>
</dbReference>
<dbReference type="Proteomes" id="UP000321389">
    <property type="component" value="Chromosome"/>
</dbReference>
<feature type="transmembrane region" description="Helical" evidence="1">
    <location>
        <begin position="37"/>
        <end position="55"/>
    </location>
</feature>
<evidence type="ECO:0000313" key="3">
    <source>
        <dbReference type="Proteomes" id="UP000321389"/>
    </source>
</evidence>
<keyword evidence="1" id="KW-0812">Transmembrane</keyword>
<gene>
    <name evidence="2" type="ORF">FQ775_24205</name>
</gene>
<protein>
    <submittedName>
        <fullName evidence="2">Uncharacterized protein</fullName>
    </submittedName>
</protein>
<feature type="transmembrane region" description="Helical" evidence="1">
    <location>
        <begin position="12"/>
        <end position="31"/>
    </location>
</feature>
<dbReference type="AlphaFoldDB" id="A0A6H0DZZ5"/>
<feature type="transmembrane region" description="Helical" evidence="1">
    <location>
        <begin position="75"/>
        <end position="97"/>
    </location>
</feature>
<name>A0A6H0DZZ5_9HYPH</name>
<feature type="transmembrane region" description="Helical" evidence="1">
    <location>
        <begin position="169"/>
        <end position="195"/>
    </location>
</feature>
<evidence type="ECO:0000313" key="2">
    <source>
        <dbReference type="EMBL" id="QIS94694.1"/>
    </source>
</evidence>